<comment type="caution">
    <text evidence="7">The sequence shown here is derived from an EMBL/GenBank/DDBJ whole genome shotgun (WGS) entry which is preliminary data.</text>
</comment>
<proteinExistence type="inferred from homology"/>
<dbReference type="Gene3D" id="3.30.300.30">
    <property type="match status" value="1"/>
</dbReference>
<dbReference type="EMBL" id="JAWRVE010000119">
    <property type="protein sequence ID" value="KAL1856869.1"/>
    <property type="molecule type" value="Genomic_DNA"/>
</dbReference>
<organism evidence="7 8">
    <name type="scientific">Diaporthe australafricana</name>
    <dbReference type="NCBI Taxonomy" id="127596"/>
    <lineage>
        <taxon>Eukaryota</taxon>
        <taxon>Fungi</taxon>
        <taxon>Dikarya</taxon>
        <taxon>Ascomycota</taxon>
        <taxon>Pezizomycotina</taxon>
        <taxon>Sordariomycetes</taxon>
        <taxon>Sordariomycetidae</taxon>
        <taxon>Diaporthales</taxon>
        <taxon>Diaporthaceae</taxon>
        <taxon>Diaporthe</taxon>
    </lineage>
</organism>
<dbReference type="Gene3D" id="3.40.50.12780">
    <property type="entry name" value="N-terminal domain of ligase-like"/>
    <property type="match status" value="1"/>
</dbReference>
<dbReference type="SUPFAM" id="SSF47336">
    <property type="entry name" value="ACP-like"/>
    <property type="match status" value="2"/>
</dbReference>
<evidence type="ECO:0000256" key="3">
    <source>
        <dbReference type="ARBA" id="ARBA00022598"/>
    </source>
</evidence>
<dbReference type="PANTHER" id="PTHR45527">
    <property type="entry name" value="NONRIBOSOMAL PEPTIDE SYNTHETASE"/>
    <property type="match status" value="1"/>
</dbReference>
<dbReference type="InterPro" id="IPR042099">
    <property type="entry name" value="ANL_N_sf"/>
</dbReference>
<dbReference type="SUPFAM" id="SSF52777">
    <property type="entry name" value="CoA-dependent acyltransferases"/>
    <property type="match status" value="4"/>
</dbReference>
<name>A0ABR3W9W0_9PEZI</name>
<dbReference type="Gene3D" id="3.30.559.10">
    <property type="entry name" value="Chloramphenicol acetyltransferase-like domain"/>
    <property type="match status" value="2"/>
</dbReference>
<dbReference type="InterPro" id="IPR020806">
    <property type="entry name" value="PKS_PP-bd"/>
</dbReference>
<keyword evidence="3" id="KW-0436">Ligase</keyword>
<dbReference type="PROSITE" id="PS50075">
    <property type="entry name" value="CARRIER"/>
    <property type="match status" value="1"/>
</dbReference>
<dbReference type="Gene3D" id="1.10.1200.10">
    <property type="entry name" value="ACP-like"/>
    <property type="match status" value="1"/>
</dbReference>
<dbReference type="InterPro" id="IPR010071">
    <property type="entry name" value="AA_adenyl_dom"/>
</dbReference>
<gene>
    <name evidence="7" type="ORF">Daus18300_010632</name>
</gene>
<evidence type="ECO:0000256" key="5">
    <source>
        <dbReference type="SAM" id="MobiDB-lite"/>
    </source>
</evidence>
<dbReference type="InterPro" id="IPR001242">
    <property type="entry name" value="Condensation_dom"/>
</dbReference>
<accession>A0ABR3W9W0</accession>
<dbReference type="InterPro" id="IPR023213">
    <property type="entry name" value="CAT-like_dom_sf"/>
</dbReference>
<dbReference type="InterPro" id="IPR000873">
    <property type="entry name" value="AMP-dep_synth/lig_dom"/>
</dbReference>
<protein>
    <submittedName>
        <fullName evidence="7">NRPS protein</fullName>
    </submittedName>
</protein>
<feature type="compositionally biased region" description="Basic and acidic residues" evidence="5">
    <location>
        <begin position="97"/>
        <end position="115"/>
    </location>
</feature>
<keyword evidence="8" id="KW-1185">Reference proteome</keyword>
<dbReference type="CDD" id="cd19537">
    <property type="entry name" value="C_NRPS-like"/>
    <property type="match status" value="1"/>
</dbReference>
<evidence type="ECO:0000313" key="7">
    <source>
        <dbReference type="EMBL" id="KAL1856869.1"/>
    </source>
</evidence>
<dbReference type="Gene3D" id="3.30.559.30">
    <property type="entry name" value="Nonribosomal peptide synthetase, condensation domain"/>
    <property type="match status" value="2"/>
</dbReference>
<evidence type="ECO:0000256" key="1">
    <source>
        <dbReference type="ARBA" id="ARBA00022450"/>
    </source>
</evidence>
<dbReference type="Proteomes" id="UP001583177">
    <property type="component" value="Unassembled WGS sequence"/>
</dbReference>
<dbReference type="InterPro" id="IPR045851">
    <property type="entry name" value="AMP-bd_C_sf"/>
</dbReference>
<dbReference type="PANTHER" id="PTHR45527:SF11">
    <property type="entry name" value="NONRIBOSOMAL PEPTIDE SYNTHETASE 5"/>
    <property type="match status" value="1"/>
</dbReference>
<evidence type="ECO:0000256" key="4">
    <source>
        <dbReference type="ARBA" id="ARBA00029454"/>
    </source>
</evidence>
<dbReference type="InterPro" id="IPR020845">
    <property type="entry name" value="AMP-binding_CS"/>
</dbReference>
<reference evidence="7 8" key="1">
    <citation type="journal article" date="2024" name="IMA Fungus">
        <title>IMA Genome - F19 : A genome assembly and annotation guide to empower mycologists, including annotated draft genome sequences of Ceratocystis pirilliformis, Diaporthe australafricana, Fusarium ophioides, Paecilomyces lecythidis, and Sporothrix stenoceras.</title>
        <authorList>
            <person name="Aylward J."/>
            <person name="Wilson A.M."/>
            <person name="Visagie C.M."/>
            <person name="Spraker J."/>
            <person name="Barnes I."/>
            <person name="Buitendag C."/>
            <person name="Ceriani C."/>
            <person name="Del Mar Angel L."/>
            <person name="du Plessis D."/>
            <person name="Fuchs T."/>
            <person name="Gasser K."/>
            <person name="Kramer D."/>
            <person name="Li W."/>
            <person name="Munsamy K."/>
            <person name="Piso A."/>
            <person name="Price J.L."/>
            <person name="Sonnekus B."/>
            <person name="Thomas C."/>
            <person name="van der Nest A."/>
            <person name="van Dijk A."/>
            <person name="van Heerden A."/>
            <person name="van Vuuren N."/>
            <person name="Yilmaz N."/>
            <person name="Duong T.A."/>
            <person name="van der Merwe N.A."/>
            <person name="Wingfield M.J."/>
            <person name="Wingfield B.D."/>
        </authorList>
    </citation>
    <scope>NUCLEOTIDE SEQUENCE [LARGE SCALE GENOMIC DNA]</scope>
    <source>
        <strain evidence="7 8">CMW 18300</strain>
    </source>
</reference>
<dbReference type="InterPro" id="IPR009081">
    <property type="entry name" value="PP-bd_ACP"/>
</dbReference>
<feature type="region of interest" description="Disordered" evidence="5">
    <location>
        <begin position="88"/>
        <end position="121"/>
    </location>
</feature>
<dbReference type="Pfam" id="PF00501">
    <property type="entry name" value="AMP-binding"/>
    <property type="match status" value="1"/>
</dbReference>
<dbReference type="NCBIfam" id="TIGR01733">
    <property type="entry name" value="AA-adenyl-dom"/>
    <property type="match status" value="1"/>
</dbReference>
<evidence type="ECO:0000256" key="2">
    <source>
        <dbReference type="ARBA" id="ARBA00022553"/>
    </source>
</evidence>
<comment type="similarity">
    <text evidence="4">Belongs to the NRP synthetase family.</text>
</comment>
<dbReference type="Pfam" id="PF00668">
    <property type="entry name" value="Condensation"/>
    <property type="match status" value="2"/>
</dbReference>
<dbReference type="SMART" id="SM00823">
    <property type="entry name" value="PKS_PP"/>
    <property type="match status" value="1"/>
</dbReference>
<keyword evidence="1" id="KW-0596">Phosphopantetheine</keyword>
<evidence type="ECO:0000313" key="8">
    <source>
        <dbReference type="Proteomes" id="UP001583177"/>
    </source>
</evidence>
<feature type="domain" description="Carrier" evidence="6">
    <location>
        <begin position="1018"/>
        <end position="1093"/>
    </location>
</feature>
<dbReference type="SUPFAM" id="SSF56801">
    <property type="entry name" value="Acetyl-CoA synthetase-like"/>
    <property type="match status" value="1"/>
</dbReference>
<evidence type="ECO:0000259" key="6">
    <source>
        <dbReference type="PROSITE" id="PS50075"/>
    </source>
</evidence>
<sequence length="1537" mass="168401">MPASVGNVHLDARDFVLSAIATALDKPLTALDLGIGFIGNGGDSLSSILLQATLRKHHMQLSMHAIFTASTLLLLADSSQVREGPEFGTSLAAKSNDPSDRDEALPQDRQTRCRASDNSSSLQHLYTSRADDTTNPVRYPATEMQLCLIRSSQANPGRNVIVCIEQFQAEQIPVLKKAWKHVLGMESIFRMSFDVDQSSGWMYEKEGGIPFIWEEVDVPDEATYRREVECPPSDVGLGMNFKVVTRCQATRAEYEDGRESTVVWRVHHALMDCIAGGLLRSNVQSMLSGQMVQPGPSFPEFALQLQALQARGSAAASAFWARQTRKYPSPATNLLLPAPSGSHGAHRSDSGHFSINFDPEKITLFAKRIGVTAASLYYTAWALVMTRYIDSNCISMGAVLSGRTLPIEGVHVPEHGFSRSFSSVVNVLVEPPQLDEPHGAQGSVISDFPIQIDIHSCGRIYISYDTQVFFEEHISRLATSLFNVLDAIQKPDATVMSCLDSVVGGQQQEVLASMGNWSAESTRDTFYHDSLVSLFDRAAKMNPALVAVDHCSRVLTYAELAEQATRVAQHLTLYVRPGDVVCVHADGTPNWIVAIYAILKAGATYCPIVPAQPDAVRDRNYTVAGAKMFLTGSLTTKKIKPVSCGTCLSVEELLSSRNKPPKFATARTIQPDSIAYVCLTGGSTGVPKAVQCRHIGLVAFQTSFEVRLCARPGWRIAQFMSPAFDGSIHEIFSGLSYGATLVLKDSERPFEHLKTSNAAILTPSVAKVLHPEDFPSLQAVYLVGEAVPQGVCDGWASKFRLFNMYGPTEATCGATIKRLTALKPVTLGKPNPSTRVYVLDSQQRLVPWGGIGEIYLAGVQVAIGYAGKPNKTSKHFLPDTINPQYSGERMYKTGDRAYWDERGELVFLGRRDREIKLRGFRIDLDDLETQLKLADARCTAAAVARQGDYLVALVQPADLDLERFAAQIRSHIAIHMRPRHVLAVDSFPTNKIGKLDYNAIATTNFPAPVATSVGQLRTASELMVAVAIRDVLGLPADSDIDGEAVLSHLGIASITALSLAHRLSRSLQKRIPVRAILESATVRDLAHALATRQVPDEHLAAATLGEHGVSPIEREWWQKYQQGGGTSSFNVSYACSLPLSLDRPKLVAAWSATLGRHRILRCRYRLSETGDLVRRYAEHSPTVTLVDDIDTVHETNTPFDLRKDNDIVRVLVSPRHMLVIISHIVCDLTTLQKLLDEVAQTYKGEQLPPVRKTYMQTTWSQPALPRYLSFWADYLLDAPSCPLPLGNSGTSRKTWAGASYVCGIPVEIYEAMLDATARNKTTMHQLALAAVALALQGDDTGCDITLGAPYLNRNSQEDLGIVGLFLEPLPVRVRYPPPRALESSCSLPLASPSQDSFLVAVQQSSMAAVSHAVPWDQLLAQKMDSDLGNVLDNPIFDVMVTFHEAQHEVRFAIPGTKFVPTCGIGAKFKLMAEFSARSDGGLGLRLEYSVECFAEEDMVVLGRLIIEALRGLIADEHYHVTAGRLRDLRMERNMASG</sequence>
<dbReference type="InterPro" id="IPR036736">
    <property type="entry name" value="ACP-like_sf"/>
</dbReference>
<dbReference type="Pfam" id="PF00550">
    <property type="entry name" value="PP-binding"/>
    <property type="match status" value="2"/>
</dbReference>
<dbReference type="PROSITE" id="PS00455">
    <property type="entry name" value="AMP_BINDING"/>
    <property type="match status" value="1"/>
</dbReference>
<keyword evidence="2" id="KW-0597">Phosphoprotein</keyword>